<dbReference type="Proteomes" id="UP000297229">
    <property type="component" value="Unassembled WGS sequence"/>
</dbReference>
<protein>
    <submittedName>
        <fullName evidence="1">Uncharacterized protein</fullName>
    </submittedName>
</protein>
<organism evidence="1 2">
    <name type="scientific">Botrytis elliptica</name>
    <dbReference type="NCBI Taxonomy" id="278938"/>
    <lineage>
        <taxon>Eukaryota</taxon>
        <taxon>Fungi</taxon>
        <taxon>Dikarya</taxon>
        <taxon>Ascomycota</taxon>
        <taxon>Pezizomycotina</taxon>
        <taxon>Leotiomycetes</taxon>
        <taxon>Helotiales</taxon>
        <taxon>Sclerotiniaceae</taxon>
        <taxon>Botrytis</taxon>
    </lineage>
</organism>
<dbReference type="AlphaFoldDB" id="A0A4Z1J417"/>
<accession>A0A4Z1J417</accession>
<name>A0A4Z1J417_9HELO</name>
<reference evidence="1 2" key="1">
    <citation type="submission" date="2017-12" db="EMBL/GenBank/DDBJ databases">
        <title>Comparative genomics of Botrytis spp.</title>
        <authorList>
            <person name="Valero-Jimenez C.A."/>
            <person name="Tapia P."/>
            <person name="Veloso J."/>
            <person name="Silva-Moreno E."/>
            <person name="Staats M."/>
            <person name="Valdes J.H."/>
            <person name="Van Kan J.A.L."/>
        </authorList>
    </citation>
    <scope>NUCLEOTIDE SEQUENCE [LARGE SCALE GENOMIC DNA]</scope>
    <source>
        <strain evidence="1 2">Be9601</strain>
    </source>
</reference>
<proteinExistence type="predicted"/>
<sequence length="153" mass="17926">MNRNNYATLQEHTSKTLLPSPFNRLQTSANFTNAPSQNIFRAGERNRNQSLEKEEDLDDWVHIMPELISDHDAEFKCHTSKLGSPFEFVEKSSVRLKRSRRQRRGTRFIQNNRPGRRLKSTEELKGSKLLHSNNEKWRWDALLGRMGSELAEM</sequence>
<evidence type="ECO:0000313" key="2">
    <source>
        <dbReference type="Proteomes" id="UP000297229"/>
    </source>
</evidence>
<keyword evidence="2" id="KW-1185">Reference proteome</keyword>
<comment type="caution">
    <text evidence="1">The sequence shown here is derived from an EMBL/GenBank/DDBJ whole genome shotgun (WGS) entry which is preliminary data.</text>
</comment>
<dbReference type="EMBL" id="PQXM01000965">
    <property type="protein sequence ID" value="TGO66312.1"/>
    <property type="molecule type" value="Genomic_DNA"/>
</dbReference>
<evidence type="ECO:0000313" key="1">
    <source>
        <dbReference type="EMBL" id="TGO66312.1"/>
    </source>
</evidence>
<gene>
    <name evidence="1" type="ORF">BELL_0967g00010</name>
</gene>